<evidence type="ECO:0000259" key="1">
    <source>
        <dbReference type="Pfam" id="PF07238"/>
    </source>
</evidence>
<evidence type="ECO:0000313" key="4">
    <source>
        <dbReference type="Proteomes" id="UP000195437"/>
    </source>
</evidence>
<dbReference type="AlphaFoldDB" id="A0A1Y0IRZ6"/>
<proteinExistence type="predicted"/>
<protein>
    <recommendedName>
        <fullName evidence="5">PilZ domain-containing protein</fullName>
    </recommendedName>
</protein>
<feature type="domain" description="PilZ" evidence="1">
    <location>
        <begin position="126"/>
        <end position="237"/>
    </location>
</feature>
<dbReference type="Pfam" id="PF07238">
    <property type="entry name" value="PilZ"/>
    <property type="match status" value="1"/>
</dbReference>
<dbReference type="EMBL" id="CP021434">
    <property type="protein sequence ID" value="ARU63030.1"/>
    <property type="molecule type" value="Genomic_DNA"/>
</dbReference>
<dbReference type="Pfam" id="PF12945">
    <property type="entry name" value="PilZNR"/>
    <property type="match status" value="1"/>
</dbReference>
<dbReference type="InterPro" id="IPR009926">
    <property type="entry name" value="T3SS_YcgR_PilZN"/>
</dbReference>
<organism evidence="3 4">
    <name type="scientific">Tumebacillus avium</name>
    <dbReference type="NCBI Taxonomy" id="1903704"/>
    <lineage>
        <taxon>Bacteria</taxon>
        <taxon>Bacillati</taxon>
        <taxon>Bacillota</taxon>
        <taxon>Bacilli</taxon>
        <taxon>Bacillales</taxon>
        <taxon>Alicyclobacillaceae</taxon>
        <taxon>Tumebacillus</taxon>
    </lineage>
</organism>
<dbReference type="Proteomes" id="UP000195437">
    <property type="component" value="Chromosome"/>
</dbReference>
<keyword evidence="4" id="KW-1185">Reference proteome</keyword>
<accession>A0A1Y0IRZ6</accession>
<dbReference type="OrthoDB" id="1951449at2"/>
<sequence length="251" mass="28997">MTTGKHSYLILEEEVMGEHIPWRVRALAYPVIGQTITLEIADGYFAGRYQARVQDMEGDSIFIDIPLKPGYKNPTNLPTGQPVLVQYRAVDGAQCTFQSEVRGRDTRQVPLLQLQKPEYGHVYRHQRREFLRVPILATFHLVFVDSESKDIITADANGYDISGGGLSFRVKQELTVRRDDIIGFRFLLPLEGRSHEIVGKARVIRVAPVDQHGWKLVSLKYFEIPESERQRIIQYSFKRQIELREKGLFRR</sequence>
<dbReference type="InterPro" id="IPR009875">
    <property type="entry name" value="PilZ_domain"/>
</dbReference>
<reference evidence="4" key="1">
    <citation type="submission" date="2017-05" db="EMBL/GenBank/DDBJ databases">
        <authorList>
            <person name="Sung H."/>
        </authorList>
    </citation>
    <scope>NUCLEOTIDE SEQUENCE [LARGE SCALE GENOMIC DNA]</scope>
    <source>
        <strain evidence="4">AR23208</strain>
    </source>
</reference>
<evidence type="ECO:0008006" key="5">
    <source>
        <dbReference type="Google" id="ProtNLM"/>
    </source>
</evidence>
<evidence type="ECO:0000313" key="3">
    <source>
        <dbReference type="EMBL" id="ARU63030.1"/>
    </source>
</evidence>
<dbReference type="KEGG" id="tum:CBW65_20165"/>
<feature type="domain" description="Type III secretion system flagellar brake protein YcgR PilZN" evidence="2">
    <location>
        <begin position="32"/>
        <end position="117"/>
    </location>
</feature>
<evidence type="ECO:0000259" key="2">
    <source>
        <dbReference type="Pfam" id="PF12945"/>
    </source>
</evidence>
<name>A0A1Y0IRZ6_9BACL</name>
<dbReference type="GO" id="GO:0035438">
    <property type="term" value="F:cyclic-di-GMP binding"/>
    <property type="evidence" value="ECO:0007669"/>
    <property type="project" value="InterPro"/>
</dbReference>
<gene>
    <name evidence="3" type="ORF">CBW65_20165</name>
</gene>
<dbReference type="Gene3D" id="2.40.10.220">
    <property type="entry name" value="predicted glycosyltransferase like domains"/>
    <property type="match status" value="1"/>
</dbReference>